<feature type="transmembrane region" description="Helical" evidence="1">
    <location>
        <begin position="12"/>
        <end position="31"/>
    </location>
</feature>
<evidence type="ECO:0000256" key="1">
    <source>
        <dbReference type="SAM" id="Phobius"/>
    </source>
</evidence>
<accession>A0A401AX18</accession>
<reference evidence="5" key="1">
    <citation type="journal article" date="2018" name="Genome Biol.">
        <title>SKESA: strategic k-mer extension for scrupulous assemblies.</title>
        <authorList>
            <person name="Souvorov A."/>
            <person name="Agarwala R."/>
            <person name="Lipman D.J."/>
        </authorList>
    </citation>
    <scope>NUCLEOTIDE SEQUENCE</scope>
    <source>
        <strain evidence="5">Salmonella enterica</strain>
    </source>
</reference>
<dbReference type="EMBL" id="AAMCCN010000027">
    <property type="protein sequence ID" value="EDF8499330.1"/>
    <property type="molecule type" value="Genomic_DNA"/>
</dbReference>
<reference evidence="2" key="2">
    <citation type="submission" date="2018-07" db="EMBL/GenBank/DDBJ databases">
        <authorList>
            <consortium name="GenomeTrakr network: Whole genome sequencing for foodborne pathogen traceback"/>
        </authorList>
    </citation>
    <scope>NUCLEOTIDE SEQUENCE</scope>
    <source>
        <strain evidence="3">ADRDL-1057</strain>
        <strain evidence="2">FDA00004442</strain>
    </source>
</reference>
<dbReference type="AlphaFoldDB" id="A0A401AX18"/>
<keyword evidence="1" id="KW-1133">Transmembrane helix</keyword>
<protein>
    <submittedName>
        <fullName evidence="5">Uncharacterized protein</fullName>
    </submittedName>
</protein>
<reference evidence="5" key="3">
    <citation type="submission" date="2019-04" db="EMBL/GenBank/DDBJ databases">
        <authorList>
            <consortium name="NCBI Pathogen Detection Project"/>
        </authorList>
    </citation>
    <scope>NUCLEOTIDE SEQUENCE</scope>
    <source>
        <strain evidence="5">Salmonella enterica</strain>
    </source>
</reference>
<evidence type="ECO:0000313" key="3">
    <source>
        <dbReference type="EMBL" id="EDF8499330.1"/>
    </source>
</evidence>
<keyword evidence="1" id="KW-0472">Membrane</keyword>
<comment type="caution">
    <text evidence="5">The sequence shown here is derived from an EMBL/GenBank/DDBJ whole genome shotgun (WGS) entry which is preliminary data.</text>
</comment>
<gene>
    <name evidence="2" type="ORF">AL785_23585</name>
    <name evidence="3" type="ORF">B6442_25325</name>
    <name evidence="5" type="ORF">G2781_23790</name>
    <name evidence="6" type="ORF">G2786_23580</name>
    <name evidence="4" type="ORF">G2901_23985</name>
</gene>
<proteinExistence type="predicted"/>
<dbReference type="EMBL" id="AALHUE010000031">
    <property type="protein sequence ID" value="ECZ7738158.1"/>
    <property type="molecule type" value="Genomic_DNA"/>
</dbReference>
<sequence length="60" mass="7037">MWIVIRIMIDSLLKKAIIFSMMSTLLLFMWLRVLIKLAKNSTNYCLVVDMGKMVRGMQAR</sequence>
<evidence type="ECO:0000313" key="2">
    <source>
        <dbReference type="EMBL" id="ECZ7738158.1"/>
    </source>
</evidence>
<dbReference type="EMBL" id="DAAQWR010000029">
    <property type="protein sequence ID" value="HAE1184337.1"/>
    <property type="molecule type" value="Genomic_DNA"/>
</dbReference>
<organism evidence="5">
    <name type="scientific">Salmonella senftenberg</name>
    <dbReference type="NCBI Taxonomy" id="28150"/>
    <lineage>
        <taxon>Bacteria</taxon>
        <taxon>Pseudomonadati</taxon>
        <taxon>Pseudomonadota</taxon>
        <taxon>Gammaproteobacteria</taxon>
        <taxon>Enterobacterales</taxon>
        <taxon>Enterobacteriaceae</taxon>
        <taxon>Salmonella</taxon>
    </lineage>
</organism>
<dbReference type="EMBL" id="DAAQUH010000039">
    <property type="protein sequence ID" value="HAE0896761.1"/>
    <property type="molecule type" value="Genomic_DNA"/>
</dbReference>
<evidence type="ECO:0000313" key="6">
    <source>
        <dbReference type="EMBL" id="HAE1184337.1"/>
    </source>
</evidence>
<keyword evidence="1" id="KW-0812">Transmembrane</keyword>
<evidence type="ECO:0000313" key="5">
    <source>
        <dbReference type="EMBL" id="HAE1051830.1"/>
    </source>
</evidence>
<name>A0A401AX18_SALSE</name>
<evidence type="ECO:0000313" key="4">
    <source>
        <dbReference type="EMBL" id="HAE0896761.1"/>
    </source>
</evidence>
<dbReference type="EMBL" id="DAAQVP010000030">
    <property type="protein sequence ID" value="HAE1051830.1"/>
    <property type="molecule type" value="Genomic_DNA"/>
</dbReference>